<dbReference type="Pfam" id="PF00080">
    <property type="entry name" value="Sod_Cu"/>
    <property type="match status" value="1"/>
</dbReference>
<dbReference type="Proteomes" id="UP000055035">
    <property type="component" value="Unassembled WGS sequence"/>
</dbReference>
<comment type="function">
    <text evidence="2">Destroys radicals which are normally produced within the cells and which are toxic to biological systems.</text>
</comment>
<feature type="region of interest" description="Disordered" evidence="3">
    <location>
        <begin position="79"/>
        <end position="102"/>
    </location>
</feature>
<organism evidence="5 6">
    <name type="scientific">Legionella jordanis</name>
    <dbReference type="NCBI Taxonomy" id="456"/>
    <lineage>
        <taxon>Bacteria</taxon>
        <taxon>Pseudomonadati</taxon>
        <taxon>Pseudomonadota</taxon>
        <taxon>Gammaproteobacteria</taxon>
        <taxon>Legionellales</taxon>
        <taxon>Legionellaceae</taxon>
        <taxon>Legionella</taxon>
    </lineage>
</organism>
<dbReference type="InterPro" id="IPR024134">
    <property type="entry name" value="SOD_Cu/Zn_/chaperone"/>
</dbReference>
<reference evidence="5 6" key="1">
    <citation type="submission" date="2015-11" db="EMBL/GenBank/DDBJ databases">
        <title>Genomic analysis of 38 Legionella species identifies large and diverse effector repertoires.</title>
        <authorList>
            <person name="Burstein D."/>
            <person name="Amaro F."/>
            <person name="Zusman T."/>
            <person name="Lifshitz Z."/>
            <person name="Cohen O."/>
            <person name="Gilbert J.A."/>
            <person name="Pupko T."/>
            <person name="Shuman H.A."/>
            <person name="Segal G."/>
        </authorList>
    </citation>
    <scope>NUCLEOTIDE SEQUENCE [LARGE SCALE GENOMIC DNA]</scope>
    <source>
        <strain evidence="5 6">BL-540</strain>
    </source>
</reference>
<accession>A0A0W0V9Z5</accession>
<proteinExistence type="inferred from homology"/>
<gene>
    <name evidence="5" type="primary">sodC</name>
    <name evidence="5" type="ORF">Ljor_1289</name>
</gene>
<dbReference type="GO" id="GO:0005507">
    <property type="term" value="F:copper ion binding"/>
    <property type="evidence" value="ECO:0007669"/>
    <property type="project" value="InterPro"/>
</dbReference>
<keyword evidence="2" id="KW-0479">Metal-binding</keyword>
<dbReference type="PROSITE" id="PS00332">
    <property type="entry name" value="SOD_CU_ZN_2"/>
    <property type="match status" value="1"/>
</dbReference>
<feature type="domain" description="Superoxide dismutase copper/zinc binding" evidence="4">
    <location>
        <begin position="41"/>
        <end position="164"/>
    </location>
</feature>
<dbReference type="EMBL" id="LNYJ01000011">
    <property type="protein sequence ID" value="KTD16983.1"/>
    <property type="molecule type" value="Genomic_DNA"/>
</dbReference>
<dbReference type="AlphaFoldDB" id="A0A0W0V9Z5"/>
<comment type="similarity">
    <text evidence="1 2">Belongs to the Cu-Zn superoxide dismutase family.</text>
</comment>
<keyword evidence="6" id="KW-1185">Reference proteome</keyword>
<dbReference type="PRINTS" id="PR00068">
    <property type="entry name" value="CUZNDISMTASE"/>
</dbReference>
<dbReference type="Gene3D" id="2.60.40.200">
    <property type="entry name" value="Superoxide dismutase, copper/zinc binding domain"/>
    <property type="match status" value="1"/>
</dbReference>
<dbReference type="OrthoDB" id="5431326at2"/>
<keyword evidence="2" id="KW-0186">Copper</keyword>
<dbReference type="InterPro" id="IPR018152">
    <property type="entry name" value="SOD_Cu/Zn_BS"/>
</dbReference>
<evidence type="ECO:0000259" key="4">
    <source>
        <dbReference type="Pfam" id="PF00080"/>
    </source>
</evidence>
<dbReference type="PROSITE" id="PS00087">
    <property type="entry name" value="SOD_CU_ZN_1"/>
    <property type="match status" value="1"/>
</dbReference>
<keyword evidence="2" id="KW-0862">Zinc</keyword>
<dbReference type="EC" id="1.15.1.1" evidence="2"/>
<evidence type="ECO:0000256" key="3">
    <source>
        <dbReference type="SAM" id="MobiDB-lite"/>
    </source>
</evidence>
<dbReference type="PATRIC" id="fig|456.5.peg.1378"/>
<evidence type="ECO:0000256" key="1">
    <source>
        <dbReference type="ARBA" id="ARBA00010457"/>
    </source>
</evidence>
<evidence type="ECO:0000256" key="2">
    <source>
        <dbReference type="RuleBase" id="RU000393"/>
    </source>
</evidence>
<dbReference type="STRING" id="456.Ljor_1289"/>
<dbReference type="GO" id="GO:0004784">
    <property type="term" value="F:superoxide dismutase activity"/>
    <property type="evidence" value="ECO:0007669"/>
    <property type="project" value="UniProtKB-EC"/>
</dbReference>
<evidence type="ECO:0000313" key="6">
    <source>
        <dbReference type="Proteomes" id="UP000055035"/>
    </source>
</evidence>
<comment type="cofactor">
    <cofactor evidence="2">
        <name>Zn(2+)</name>
        <dbReference type="ChEBI" id="CHEBI:29105"/>
    </cofactor>
    <text evidence="2">Binds 1 zinc ion per subunit.</text>
</comment>
<comment type="cofactor">
    <cofactor evidence="2">
        <name>Cu cation</name>
        <dbReference type="ChEBI" id="CHEBI:23378"/>
    </cofactor>
    <text evidence="2">Binds 1 copper ion per subunit.</text>
</comment>
<dbReference type="PANTHER" id="PTHR10003">
    <property type="entry name" value="SUPEROXIDE DISMUTASE CU-ZN -RELATED"/>
    <property type="match status" value="1"/>
</dbReference>
<keyword evidence="2 5" id="KW-0560">Oxidoreductase</keyword>
<dbReference type="InterPro" id="IPR036423">
    <property type="entry name" value="SOD-like_Cu/Zn_dom_sf"/>
</dbReference>
<name>A0A0W0V9Z5_9GAMM</name>
<evidence type="ECO:0000313" key="5">
    <source>
        <dbReference type="EMBL" id="KTD16983.1"/>
    </source>
</evidence>
<protein>
    <recommendedName>
        <fullName evidence="2">Superoxide dismutase [Cu-Zn]</fullName>
        <ecNumber evidence="2">1.15.1.1</ecNumber>
    </recommendedName>
</protein>
<dbReference type="InterPro" id="IPR001424">
    <property type="entry name" value="SOD_Cu_Zn_dom"/>
</dbReference>
<sequence length="166" mass="17357">MNIFQQKTYVVSAILSFFIVSSTYARTIVSEVHATTGNSLGTVSFEDSKYGLLIKPELSGLPVGLHGFHIHQHPDCGDHGMKAGGHFDPGATNSHQGPYGEGHLGDLPVLATNSNGEANIPLLAPRLTTKDIKGRAIMIHAGGDNYSDNPPLGGGGARIGCGKIPS</sequence>
<dbReference type="SUPFAM" id="SSF49329">
    <property type="entry name" value="Cu,Zn superoxide dismutase-like"/>
    <property type="match status" value="1"/>
</dbReference>
<comment type="caution">
    <text evidence="5">The sequence shown here is derived from an EMBL/GenBank/DDBJ whole genome shotgun (WGS) entry which is preliminary data.</text>
</comment>
<dbReference type="CDD" id="cd00305">
    <property type="entry name" value="Cu-Zn_Superoxide_Dismutase"/>
    <property type="match status" value="1"/>
</dbReference>
<comment type="catalytic activity">
    <reaction evidence="2">
        <text>2 superoxide + 2 H(+) = H2O2 + O2</text>
        <dbReference type="Rhea" id="RHEA:20696"/>
        <dbReference type="ChEBI" id="CHEBI:15378"/>
        <dbReference type="ChEBI" id="CHEBI:15379"/>
        <dbReference type="ChEBI" id="CHEBI:16240"/>
        <dbReference type="ChEBI" id="CHEBI:18421"/>
        <dbReference type="EC" id="1.15.1.1"/>
    </reaction>
</comment>